<proteinExistence type="predicted"/>
<dbReference type="RefSeq" id="XP_041293350.1">
    <property type="nucleotide sequence ID" value="XM_041433617.1"/>
</dbReference>
<dbReference type="Proteomes" id="UP000823399">
    <property type="component" value="Unassembled WGS sequence"/>
</dbReference>
<dbReference type="AlphaFoldDB" id="A0A9P7JUK3"/>
<sequence length="150" mass="16939">MQLGLRMLRLKTMFAILTVDDELLNCLVKTVPSLAWVKLYSGTDEKSVVNNTAKKDHFHEQLEDGPADCYLAALCLDPRYVRSAILHNPLSLKIKIPCIPSIAVPNILTSPTYVQVLKYLKIVIEAEFKSQHNPAVGIHFWLGLQRLFLP</sequence>
<organism evidence="1 2">
    <name type="scientific">Suillus discolor</name>
    <dbReference type="NCBI Taxonomy" id="1912936"/>
    <lineage>
        <taxon>Eukaryota</taxon>
        <taxon>Fungi</taxon>
        <taxon>Dikarya</taxon>
        <taxon>Basidiomycota</taxon>
        <taxon>Agaricomycotina</taxon>
        <taxon>Agaricomycetes</taxon>
        <taxon>Agaricomycetidae</taxon>
        <taxon>Boletales</taxon>
        <taxon>Suillineae</taxon>
        <taxon>Suillaceae</taxon>
        <taxon>Suillus</taxon>
    </lineage>
</organism>
<reference evidence="1" key="1">
    <citation type="journal article" date="2020" name="New Phytol.">
        <title>Comparative genomics reveals dynamic genome evolution in host specialist ectomycorrhizal fungi.</title>
        <authorList>
            <person name="Lofgren L.A."/>
            <person name="Nguyen N.H."/>
            <person name="Vilgalys R."/>
            <person name="Ruytinx J."/>
            <person name="Liao H.L."/>
            <person name="Branco S."/>
            <person name="Kuo A."/>
            <person name="LaButti K."/>
            <person name="Lipzen A."/>
            <person name="Andreopoulos W."/>
            <person name="Pangilinan J."/>
            <person name="Riley R."/>
            <person name="Hundley H."/>
            <person name="Na H."/>
            <person name="Barry K."/>
            <person name="Grigoriev I.V."/>
            <person name="Stajich J.E."/>
            <person name="Kennedy P.G."/>
        </authorList>
    </citation>
    <scope>NUCLEOTIDE SEQUENCE</scope>
    <source>
        <strain evidence="1">FC423</strain>
    </source>
</reference>
<accession>A0A9P7JUK3</accession>
<name>A0A9P7JUK3_9AGAM</name>
<dbReference type="GeneID" id="64695876"/>
<keyword evidence="2" id="KW-1185">Reference proteome</keyword>
<comment type="caution">
    <text evidence="1">The sequence shown here is derived from an EMBL/GenBank/DDBJ whole genome shotgun (WGS) entry which is preliminary data.</text>
</comment>
<dbReference type="OrthoDB" id="3263416at2759"/>
<evidence type="ECO:0000313" key="2">
    <source>
        <dbReference type="Proteomes" id="UP000823399"/>
    </source>
</evidence>
<dbReference type="EMBL" id="JABBWM010000024">
    <property type="protein sequence ID" value="KAG2109268.1"/>
    <property type="molecule type" value="Genomic_DNA"/>
</dbReference>
<gene>
    <name evidence="1" type="ORF">F5147DRAFT_652368</name>
</gene>
<protein>
    <submittedName>
        <fullName evidence="1">Uncharacterized protein</fullName>
    </submittedName>
</protein>
<evidence type="ECO:0000313" key="1">
    <source>
        <dbReference type="EMBL" id="KAG2109268.1"/>
    </source>
</evidence>